<dbReference type="InterPro" id="IPR014986">
    <property type="entry name" value="XkdN-like"/>
</dbReference>
<evidence type="ECO:0000313" key="2">
    <source>
        <dbReference type="Proteomes" id="UP000199800"/>
    </source>
</evidence>
<proteinExistence type="predicted"/>
<organism evidence="1 2">
    <name type="scientific">[Clostridium] polysaccharolyticum</name>
    <dbReference type="NCBI Taxonomy" id="29364"/>
    <lineage>
        <taxon>Bacteria</taxon>
        <taxon>Bacillati</taxon>
        <taxon>Bacillota</taxon>
        <taxon>Clostridia</taxon>
        <taxon>Lachnospirales</taxon>
        <taxon>Lachnospiraceae</taxon>
    </lineage>
</organism>
<evidence type="ECO:0000313" key="1">
    <source>
        <dbReference type="EMBL" id="SES68557.1"/>
    </source>
</evidence>
<sequence>MSKFSRFMKQNKVTKKNEMHAVTKFLTDEQGNPLQWEFKHITSQEHDAIRDRCMIDVPITGKPNAFRPKLNTSKYINEMIIASVVDPDLYNAELQNSYSVKEPSELLYAMVDDPGEYQNLGAWVQQFQGFKSLDDKVEEAKN</sequence>
<accession>A0A1H9YHR2</accession>
<dbReference type="Pfam" id="PF08890">
    <property type="entry name" value="Phage_TAC_5"/>
    <property type="match status" value="1"/>
</dbReference>
<dbReference type="Gene3D" id="3.30.2220.30">
    <property type="match status" value="1"/>
</dbReference>
<name>A0A1H9YHR2_9FIRM</name>
<gene>
    <name evidence="1" type="ORF">SAMN04487772_10226</name>
</gene>
<dbReference type="AlphaFoldDB" id="A0A1H9YHR2"/>
<reference evidence="1 2" key="1">
    <citation type="submission" date="2016-10" db="EMBL/GenBank/DDBJ databases">
        <authorList>
            <person name="de Groot N.N."/>
        </authorList>
    </citation>
    <scope>NUCLEOTIDE SEQUENCE [LARGE SCALE GENOMIC DNA]</scope>
    <source>
        <strain evidence="1 2">DSM 1801</strain>
    </source>
</reference>
<dbReference type="RefSeq" id="WP_092475325.1">
    <property type="nucleotide sequence ID" value="NZ_FOHN01000002.1"/>
</dbReference>
<protein>
    <submittedName>
        <fullName evidence="1">Phage XkdN-like tail assembly chaperone protein, TAC</fullName>
    </submittedName>
</protein>
<dbReference type="OrthoDB" id="1807498at2"/>
<dbReference type="EMBL" id="FOHN01000002">
    <property type="protein sequence ID" value="SES68557.1"/>
    <property type="molecule type" value="Genomic_DNA"/>
</dbReference>
<dbReference type="STRING" id="29364.SAMN04487772_10226"/>
<keyword evidence="2" id="KW-1185">Reference proteome</keyword>
<dbReference type="Proteomes" id="UP000199800">
    <property type="component" value="Unassembled WGS sequence"/>
</dbReference>
<dbReference type="InterPro" id="IPR038559">
    <property type="entry name" value="XkdN-like_sf"/>
</dbReference>